<dbReference type="GO" id="GO:0005524">
    <property type="term" value="F:ATP binding"/>
    <property type="evidence" value="ECO:0007669"/>
    <property type="project" value="UniProtKB-KW"/>
</dbReference>
<dbReference type="NCBIfam" id="NF008168">
    <property type="entry name" value="PRK10917.2-2"/>
    <property type="match status" value="1"/>
</dbReference>
<dbReference type="InterPro" id="IPR027417">
    <property type="entry name" value="P-loop_NTPase"/>
</dbReference>
<evidence type="ECO:0000313" key="18">
    <source>
        <dbReference type="EMBL" id="EHM38666.1"/>
    </source>
</evidence>
<keyword evidence="9 15" id="KW-0233">DNA recombination</keyword>
<dbReference type="RefSeq" id="WP_006790763.1">
    <property type="nucleotide sequence ID" value="NZ_JH417605.1"/>
</dbReference>
<keyword evidence="4 15" id="KW-0227">DNA damage</keyword>
<name>G9YJE9_9FIRM</name>
<dbReference type="NCBIfam" id="TIGR00643">
    <property type="entry name" value="recG"/>
    <property type="match status" value="1"/>
</dbReference>
<dbReference type="InterPro" id="IPR045562">
    <property type="entry name" value="RecG_dom3_C"/>
</dbReference>
<keyword evidence="6 15" id="KW-0347">Helicase</keyword>
<keyword evidence="11" id="KW-0413">Isomerase</keyword>
<dbReference type="PATRIC" id="fig|861450.3.peg.1662"/>
<reference evidence="18 19" key="1">
    <citation type="submission" date="2011-08" db="EMBL/GenBank/DDBJ databases">
        <authorList>
            <person name="Weinstock G."/>
            <person name="Sodergren E."/>
            <person name="Clifton S."/>
            <person name="Fulton L."/>
            <person name="Fulton B."/>
            <person name="Courtney L."/>
            <person name="Fronick C."/>
            <person name="Harrison M."/>
            <person name="Strong C."/>
            <person name="Farmer C."/>
            <person name="Delahaunty K."/>
            <person name="Markovic C."/>
            <person name="Hall O."/>
            <person name="Minx P."/>
            <person name="Tomlinson C."/>
            <person name="Mitreva M."/>
            <person name="Hou S."/>
            <person name="Chen J."/>
            <person name="Wollam A."/>
            <person name="Pepin K.H."/>
            <person name="Johnson M."/>
            <person name="Bhonagiri V."/>
            <person name="Zhang X."/>
            <person name="Suruliraj S."/>
            <person name="Warren W."/>
            <person name="Chinwalla A."/>
            <person name="Mardis E.R."/>
            <person name="Wilson R.K."/>
        </authorList>
    </citation>
    <scope>NUCLEOTIDE SEQUENCE [LARGE SCALE GENOMIC DNA]</scope>
    <source>
        <strain evidence="18 19">F0357</strain>
    </source>
</reference>
<evidence type="ECO:0000256" key="11">
    <source>
        <dbReference type="ARBA" id="ARBA00023235"/>
    </source>
</evidence>
<dbReference type="GO" id="GO:0043138">
    <property type="term" value="F:3'-5' DNA helicase activity"/>
    <property type="evidence" value="ECO:0007669"/>
    <property type="project" value="UniProtKB-EC"/>
</dbReference>
<dbReference type="GO" id="GO:0016887">
    <property type="term" value="F:ATP hydrolysis activity"/>
    <property type="evidence" value="ECO:0007669"/>
    <property type="project" value="RHEA"/>
</dbReference>
<dbReference type="eggNOG" id="COG1200">
    <property type="taxonomic scope" value="Bacteria"/>
</dbReference>
<evidence type="ECO:0000256" key="5">
    <source>
        <dbReference type="ARBA" id="ARBA00022801"/>
    </source>
</evidence>
<dbReference type="InterPro" id="IPR033454">
    <property type="entry name" value="RecG_wedge"/>
</dbReference>
<dbReference type="HOGENOM" id="CLU_005122_7_1_9"/>
<protein>
    <recommendedName>
        <fullName evidence="2 15">ATP-dependent DNA helicase RecG</fullName>
        <ecNumber evidence="13 15">5.6.2.4</ecNumber>
    </recommendedName>
</protein>
<keyword evidence="3 15" id="KW-0547">Nucleotide-binding</keyword>
<dbReference type="InterPro" id="IPR014001">
    <property type="entry name" value="Helicase_ATP-bd"/>
</dbReference>
<dbReference type="PROSITE" id="PS51192">
    <property type="entry name" value="HELICASE_ATP_BIND_1"/>
    <property type="match status" value="1"/>
</dbReference>
<feature type="domain" description="Helicase C-terminal" evidence="17">
    <location>
        <begin position="448"/>
        <end position="609"/>
    </location>
</feature>
<dbReference type="NCBIfam" id="NF008165">
    <property type="entry name" value="PRK10917.1-3"/>
    <property type="match status" value="1"/>
</dbReference>
<proteinExistence type="inferred from homology"/>
<dbReference type="InterPro" id="IPR001650">
    <property type="entry name" value="Helicase_C-like"/>
</dbReference>
<dbReference type="PANTHER" id="PTHR47964:SF1">
    <property type="entry name" value="ATP-DEPENDENT DNA HELICASE HOMOLOG RECG, CHLOROPLASTIC"/>
    <property type="match status" value="1"/>
</dbReference>
<evidence type="ECO:0000256" key="2">
    <source>
        <dbReference type="ARBA" id="ARBA00017846"/>
    </source>
</evidence>
<keyword evidence="7 15" id="KW-0067">ATP-binding</keyword>
<dbReference type="InterPro" id="IPR047112">
    <property type="entry name" value="RecG/Mfd"/>
</dbReference>
<evidence type="ECO:0000259" key="17">
    <source>
        <dbReference type="PROSITE" id="PS51194"/>
    </source>
</evidence>
<dbReference type="InterPro" id="IPR011545">
    <property type="entry name" value="DEAD/DEAH_box_helicase_dom"/>
</dbReference>
<keyword evidence="5 15" id="KW-0378">Hydrolase</keyword>
<dbReference type="EC" id="5.6.2.4" evidence="13 15"/>
<evidence type="ECO:0000259" key="16">
    <source>
        <dbReference type="PROSITE" id="PS51192"/>
    </source>
</evidence>
<dbReference type="InterPro" id="IPR004609">
    <property type="entry name" value="ATP-dep_DNA_helicase_RecG"/>
</dbReference>
<keyword evidence="19" id="KW-1185">Reference proteome</keyword>
<keyword evidence="8" id="KW-0238">DNA-binding</keyword>
<accession>G9YJE9</accession>
<dbReference type="PANTHER" id="PTHR47964">
    <property type="entry name" value="ATP-DEPENDENT DNA HELICASE HOMOLOG RECG, CHLOROPLASTIC"/>
    <property type="match status" value="1"/>
</dbReference>
<dbReference type="PROSITE" id="PS51194">
    <property type="entry name" value="HELICASE_CTER"/>
    <property type="match status" value="1"/>
</dbReference>
<evidence type="ECO:0000256" key="14">
    <source>
        <dbReference type="ARBA" id="ARBA00048988"/>
    </source>
</evidence>
<dbReference type="STRING" id="861450.HMPREF0080_01798"/>
<comment type="function">
    <text evidence="15">Plays a critical role in recombination and DNA repair. Helps process Holliday junction intermediates to mature products by catalyzing branch migration. Has replication fork regression activity, unwinds stalled or blocked replication forks to make a HJ that can be resolved. Has a DNA unwinding activity characteristic of a DNA helicase with 3'-5' polarity.</text>
</comment>
<dbReference type="Gene3D" id="2.40.50.140">
    <property type="entry name" value="Nucleic acid-binding proteins"/>
    <property type="match status" value="1"/>
</dbReference>
<dbReference type="EMBL" id="AGCJ01000076">
    <property type="protein sequence ID" value="EHM38666.1"/>
    <property type="molecule type" value="Genomic_DNA"/>
</dbReference>
<dbReference type="CDD" id="cd17992">
    <property type="entry name" value="DEXHc_RecG"/>
    <property type="match status" value="1"/>
</dbReference>
<evidence type="ECO:0000256" key="1">
    <source>
        <dbReference type="ARBA" id="ARBA00007504"/>
    </source>
</evidence>
<evidence type="ECO:0000256" key="15">
    <source>
        <dbReference type="RuleBase" id="RU363016"/>
    </source>
</evidence>
<dbReference type="SMART" id="SM00490">
    <property type="entry name" value="HELICc"/>
    <property type="match status" value="2"/>
</dbReference>
<evidence type="ECO:0000313" key="19">
    <source>
        <dbReference type="Proteomes" id="UP000005481"/>
    </source>
</evidence>
<dbReference type="InterPro" id="IPR012340">
    <property type="entry name" value="NA-bd_OB-fold"/>
</dbReference>
<dbReference type="AlphaFoldDB" id="G9YJE9"/>
<dbReference type="SUPFAM" id="SSF50249">
    <property type="entry name" value="Nucleic acid-binding proteins"/>
    <property type="match status" value="1"/>
</dbReference>
<gene>
    <name evidence="18" type="ORF">HMPREF0080_01798</name>
</gene>
<dbReference type="Pfam" id="PF19833">
    <property type="entry name" value="RecG_dom3_C"/>
    <property type="match status" value="1"/>
</dbReference>
<organism evidence="18 19">
    <name type="scientific">Anaeroglobus geminatus F0357</name>
    <dbReference type="NCBI Taxonomy" id="861450"/>
    <lineage>
        <taxon>Bacteria</taxon>
        <taxon>Bacillati</taxon>
        <taxon>Bacillota</taxon>
        <taxon>Negativicutes</taxon>
        <taxon>Veillonellales</taxon>
        <taxon>Veillonellaceae</taxon>
        <taxon>Anaeroglobus</taxon>
    </lineage>
</organism>
<dbReference type="OrthoDB" id="9804325at2"/>
<dbReference type="Gene3D" id="3.40.50.300">
    <property type="entry name" value="P-loop containing nucleotide triphosphate hydrolases"/>
    <property type="match status" value="2"/>
</dbReference>
<evidence type="ECO:0000256" key="12">
    <source>
        <dbReference type="ARBA" id="ARBA00034617"/>
    </source>
</evidence>
<keyword evidence="10 15" id="KW-0234">DNA repair</keyword>
<evidence type="ECO:0000256" key="8">
    <source>
        <dbReference type="ARBA" id="ARBA00023125"/>
    </source>
</evidence>
<dbReference type="Proteomes" id="UP000005481">
    <property type="component" value="Unassembled WGS sequence"/>
</dbReference>
<evidence type="ECO:0000256" key="3">
    <source>
        <dbReference type="ARBA" id="ARBA00022741"/>
    </source>
</evidence>
<feature type="domain" description="Helicase ATP-binding" evidence="16">
    <location>
        <begin position="269"/>
        <end position="430"/>
    </location>
</feature>
<sequence>MTVAITEIKGIGAQKGKLFAKVGIRTVTDLLQYFPRAYEDRSHIVPIGEAAAAEGLSVLINGTVSSVTEVRPRRGMTILKVFISDSTGAVELIWFNRPFKKRMFRKGMEVHAFGKIEHRYGRLQMNSPEAEPGVAAPGGLVPVYALTDGLYQNDFRKAVTAAFAYAKEYGDVLPACLSAEVTGRAVTAEMYKAIHFPPDFEVLKKARKILAFEELFSLQAGLLLKRQENKAGRAVKFGPNGKLVKGLLNNLPFTLTQGQIDAFSDIQNDVETESPMQRLIQGDVGSGKTVVAALALAKTVENGYQGALMAPTGILAVQHYEEFTRLFTGLPVTVALLTGRSTAKERAELLRGLANRDIDILVGTHALIQEDVVFADLALAVTDEQHRFGVKQRVKLRDKGKAPHSLYMTATPIPRTLALSVYGDLDVSTIREVPPGRKPVKTYAVGEGMRARVYAFMKKRIAEGQQVYVVCPLVEESESADLQAASALYEDLSRHAFKEYRCGLVHGRMSGKEKDAVMDAFRQGDLNILSATSVIEVGVNVPNATIMLIDGAERFGLAQLHQLRGRVGRGILQAYCILLAKSGSEETRQRMKWMETIHDGFKLSEKDLLLRGSGQLFGYMQHGLPDLRVADIVGDAALLVPAREAAQHYLREPGRKEIIVKALKHRFGDSFAKILNN</sequence>
<evidence type="ECO:0000256" key="6">
    <source>
        <dbReference type="ARBA" id="ARBA00022806"/>
    </source>
</evidence>
<dbReference type="CDD" id="cd04488">
    <property type="entry name" value="RecG_wedge_OBF"/>
    <property type="match status" value="1"/>
</dbReference>
<dbReference type="Pfam" id="PF00271">
    <property type="entry name" value="Helicase_C"/>
    <property type="match status" value="1"/>
</dbReference>
<evidence type="ECO:0000256" key="9">
    <source>
        <dbReference type="ARBA" id="ARBA00023172"/>
    </source>
</evidence>
<dbReference type="GO" id="GO:0006281">
    <property type="term" value="P:DNA repair"/>
    <property type="evidence" value="ECO:0007669"/>
    <property type="project" value="UniProtKB-UniRule"/>
</dbReference>
<dbReference type="GO" id="GO:0006310">
    <property type="term" value="P:DNA recombination"/>
    <property type="evidence" value="ECO:0007669"/>
    <property type="project" value="UniProtKB-UniRule"/>
</dbReference>
<comment type="similarity">
    <text evidence="1 15">Belongs to the helicase family. RecG subfamily.</text>
</comment>
<dbReference type="SMART" id="SM00487">
    <property type="entry name" value="DEXDc"/>
    <property type="match status" value="1"/>
</dbReference>
<comment type="catalytic activity">
    <reaction evidence="14 15">
        <text>ATP + H2O = ADP + phosphate + H(+)</text>
        <dbReference type="Rhea" id="RHEA:13065"/>
        <dbReference type="ChEBI" id="CHEBI:15377"/>
        <dbReference type="ChEBI" id="CHEBI:15378"/>
        <dbReference type="ChEBI" id="CHEBI:30616"/>
        <dbReference type="ChEBI" id="CHEBI:43474"/>
        <dbReference type="ChEBI" id="CHEBI:456216"/>
        <dbReference type="EC" id="5.6.2.4"/>
    </reaction>
</comment>
<dbReference type="Pfam" id="PF00270">
    <property type="entry name" value="DEAD"/>
    <property type="match status" value="1"/>
</dbReference>
<evidence type="ECO:0000256" key="7">
    <source>
        <dbReference type="ARBA" id="ARBA00022840"/>
    </source>
</evidence>
<evidence type="ECO:0000256" key="4">
    <source>
        <dbReference type="ARBA" id="ARBA00022763"/>
    </source>
</evidence>
<comment type="catalytic activity">
    <reaction evidence="12 15">
        <text>Couples ATP hydrolysis with the unwinding of duplex DNA by translocating in the 3'-5' direction.</text>
        <dbReference type="EC" id="5.6.2.4"/>
    </reaction>
</comment>
<evidence type="ECO:0000256" key="10">
    <source>
        <dbReference type="ARBA" id="ARBA00023204"/>
    </source>
</evidence>
<evidence type="ECO:0000256" key="13">
    <source>
        <dbReference type="ARBA" id="ARBA00034808"/>
    </source>
</evidence>
<dbReference type="SUPFAM" id="SSF52540">
    <property type="entry name" value="P-loop containing nucleoside triphosphate hydrolases"/>
    <property type="match status" value="2"/>
</dbReference>
<dbReference type="GO" id="GO:0003677">
    <property type="term" value="F:DNA binding"/>
    <property type="evidence" value="ECO:0007669"/>
    <property type="project" value="UniProtKB-KW"/>
</dbReference>
<comment type="caution">
    <text evidence="18">The sequence shown here is derived from an EMBL/GenBank/DDBJ whole genome shotgun (WGS) entry which is preliminary data.</text>
</comment>
<dbReference type="Pfam" id="PF17191">
    <property type="entry name" value="RecG_wedge"/>
    <property type="match status" value="1"/>
</dbReference>